<dbReference type="AlphaFoldDB" id="A0A0G0LDD0"/>
<dbReference type="InterPro" id="IPR036388">
    <property type="entry name" value="WH-like_DNA-bd_sf"/>
</dbReference>
<dbReference type="PATRIC" id="fig|1618414.3.peg.185"/>
<protein>
    <submittedName>
        <fullName evidence="3">Cell division protein FtsK</fullName>
    </submittedName>
</protein>
<dbReference type="EMBL" id="LBVP01000006">
    <property type="protein sequence ID" value="KKQ89908.1"/>
    <property type="molecule type" value="Genomic_DNA"/>
</dbReference>
<dbReference type="PANTHER" id="PTHR22683">
    <property type="entry name" value="SPORULATION PROTEIN RELATED"/>
    <property type="match status" value="1"/>
</dbReference>
<evidence type="ECO:0000259" key="2">
    <source>
        <dbReference type="SMART" id="SM00843"/>
    </source>
</evidence>
<dbReference type="Gene3D" id="1.10.10.10">
    <property type="entry name" value="Winged helix-like DNA-binding domain superfamily/Winged helix DNA-binding domain"/>
    <property type="match status" value="1"/>
</dbReference>
<dbReference type="InterPro" id="IPR050206">
    <property type="entry name" value="FtsK/SpoIIIE/SftA"/>
</dbReference>
<keyword evidence="3" id="KW-0131">Cell cycle</keyword>
<sequence length="112" mass="12865">MSKTKQEIEDLKTQVTSLKIRLRRVEDFLSCIPNPEEWINHEEFDDDLIEEAKKLIVKYDRASASLIQRRLAIGYARAARILDELEEAGFVGPGEGSKPREVLVKEPKKKAK</sequence>
<dbReference type="PANTHER" id="PTHR22683:SF41">
    <property type="entry name" value="DNA TRANSLOCASE FTSK"/>
    <property type="match status" value="1"/>
</dbReference>
<dbReference type="InterPro" id="IPR018541">
    <property type="entry name" value="Ftsk_gamma"/>
</dbReference>
<feature type="region of interest" description="Disordered" evidence="1">
    <location>
        <begin position="91"/>
        <end position="112"/>
    </location>
</feature>
<evidence type="ECO:0000256" key="1">
    <source>
        <dbReference type="SAM" id="MobiDB-lite"/>
    </source>
</evidence>
<accession>A0A0G0LDD0</accession>
<reference evidence="3 4" key="1">
    <citation type="journal article" date="2015" name="Nature">
        <title>rRNA introns, odd ribosomes, and small enigmatic genomes across a large radiation of phyla.</title>
        <authorList>
            <person name="Brown C.T."/>
            <person name="Hug L.A."/>
            <person name="Thomas B.C."/>
            <person name="Sharon I."/>
            <person name="Castelle C.J."/>
            <person name="Singh A."/>
            <person name="Wilkins M.J."/>
            <person name="Williams K.H."/>
            <person name="Banfield J.F."/>
        </authorList>
    </citation>
    <scope>NUCLEOTIDE SEQUENCE [LARGE SCALE GENOMIC DNA]</scope>
</reference>
<proteinExistence type="predicted"/>
<comment type="caution">
    <text evidence="3">The sequence shown here is derived from an EMBL/GenBank/DDBJ whole genome shotgun (WGS) entry which is preliminary data.</text>
</comment>
<dbReference type="Pfam" id="PF09397">
    <property type="entry name" value="FtsK_gamma"/>
    <property type="match status" value="1"/>
</dbReference>
<name>A0A0G0LDD0_9BACT</name>
<evidence type="ECO:0000313" key="4">
    <source>
        <dbReference type="Proteomes" id="UP000034893"/>
    </source>
</evidence>
<gene>
    <name evidence="3" type="ORF">UT12_C0006G0016</name>
</gene>
<dbReference type="GO" id="GO:0051301">
    <property type="term" value="P:cell division"/>
    <property type="evidence" value="ECO:0007669"/>
    <property type="project" value="UniProtKB-KW"/>
</dbReference>
<keyword evidence="3" id="KW-0132">Cell division</keyword>
<feature type="domain" description="FtsK gamma" evidence="2">
    <location>
        <begin position="42"/>
        <end position="107"/>
    </location>
</feature>
<dbReference type="SUPFAM" id="SSF46785">
    <property type="entry name" value="Winged helix' DNA-binding domain"/>
    <property type="match status" value="1"/>
</dbReference>
<feature type="compositionally biased region" description="Basic and acidic residues" evidence="1">
    <location>
        <begin position="97"/>
        <end position="106"/>
    </location>
</feature>
<organism evidence="3 4">
    <name type="scientific">Candidatus Curtissbacteria bacterium GW2011_GWC2_38_9</name>
    <dbReference type="NCBI Taxonomy" id="1618414"/>
    <lineage>
        <taxon>Bacteria</taxon>
        <taxon>Candidatus Curtissiibacteriota</taxon>
    </lineage>
</organism>
<dbReference type="InterPro" id="IPR036390">
    <property type="entry name" value="WH_DNA-bd_sf"/>
</dbReference>
<dbReference type="SMART" id="SM00843">
    <property type="entry name" value="Ftsk_gamma"/>
    <property type="match status" value="1"/>
</dbReference>
<evidence type="ECO:0000313" key="3">
    <source>
        <dbReference type="EMBL" id="KKQ89908.1"/>
    </source>
</evidence>
<dbReference type="Proteomes" id="UP000034893">
    <property type="component" value="Unassembled WGS sequence"/>
</dbReference>